<protein>
    <submittedName>
        <fullName evidence="1">Uncharacterized protein</fullName>
    </submittedName>
</protein>
<reference evidence="1 2" key="1">
    <citation type="submission" date="2015-10" db="EMBL/GenBank/DDBJ databases">
        <title>Genome analyses suggest a sexual origin of heterokaryosis in a supposedly ancient asexual fungus.</title>
        <authorList>
            <person name="Ropars J."/>
            <person name="Sedzielewska K."/>
            <person name="Noel J."/>
            <person name="Charron P."/>
            <person name="Farinelli L."/>
            <person name="Marton T."/>
            <person name="Kruger M."/>
            <person name="Pelin A."/>
            <person name="Brachmann A."/>
            <person name="Corradi N."/>
        </authorList>
    </citation>
    <scope>NUCLEOTIDE SEQUENCE [LARGE SCALE GENOMIC DNA]</scope>
    <source>
        <strain evidence="1 2">A4</strain>
    </source>
</reference>
<proteinExistence type="predicted"/>
<dbReference type="Proteomes" id="UP000234323">
    <property type="component" value="Unassembled WGS sequence"/>
</dbReference>
<accession>A0A2I1HQI4</accession>
<comment type="caution">
    <text evidence="1">The sequence shown here is derived from an EMBL/GenBank/DDBJ whole genome shotgun (WGS) entry which is preliminary data.</text>
</comment>
<evidence type="ECO:0000313" key="1">
    <source>
        <dbReference type="EMBL" id="PKY61155.1"/>
    </source>
</evidence>
<dbReference type="EMBL" id="LLXI01004997">
    <property type="protein sequence ID" value="PKY61155.1"/>
    <property type="molecule type" value="Genomic_DNA"/>
</dbReference>
<sequence length="90" mass="10634">MAMRAMVQELGNQIAQENLNRPLTYEQLMNRHRDQLTKLNISLCRECFIPIGKEEGEHCNEVRKHYLVRLRGLQPKRHAKARKHISISDE</sequence>
<organism evidence="1 2">
    <name type="scientific">Rhizophagus irregularis</name>
    <dbReference type="NCBI Taxonomy" id="588596"/>
    <lineage>
        <taxon>Eukaryota</taxon>
        <taxon>Fungi</taxon>
        <taxon>Fungi incertae sedis</taxon>
        <taxon>Mucoromycota</taxon>
        <taxon>Glomeromycotina</taxon>
        <taxon>Glomeromycetes</taxon>
        <taxon>Glomerales</taxon>
        <taxon>Glomeraceae</taxon>
        <taxon>Rhizophagus</taxon>
    </lineage>
</organism>
<dbReference type="AlphaFoldDB" id="A0A2I1HQI4"/>
<gene>
    <name evidence="1" type="ORF">RhiirA4_485748</name>
</gene>
<keyword evidence="2" id="KW-1185">Reference proteome</keyword>
<evidence type="ECO:0000313" key="2">
    <source>
        <dbReference type="Proteomes" id="UP000234323"/>
    </source>
</evidence>
<name>A0A2I1HQI4_9GLOM</name>